<accession>A0ABR0F4M6</accession>
<dbReference type="Proteomes" id="UP001305779">
    <property type="component" value="Unassembled WGS sequence"/>
</dbReference>
<protein>
    <submittedName>
        <fullName evidence="2">Uncharacterized protein</fullName>
    </submittedName>
</protein>
<evidence type="ECO:0000313" key="2">
    <source>
        <dbReference type="EMBL" id="KAK4508043.1"/>
    </source>
</evidence>
<proteinExistence type="predicted"/>
<name>A0ABR0F4M6_ZASCE</name>
<sequence length="103" mass="10997">MDMKSLRQGSKPEYFRLRNTYTGPPIGYGAKVVKHHSPDGAASFSIHGNPIAPRPAFFMKCHDADCVKCGREPVSSASASEGSTPKCAAKAVDEKEDKDSVAA</sequence>
<reference evidence="2 3" key="1">
    <citation type="journal article" date="2023" name="G3 (Bethesda)">
        <title>A chromosome-level genome assembly of Zasmidium syzygii isolated from banana leaves.</title>
        <authorList>
            <person name="van Westerhoven A.C."/>
            <person name="Mehrabi R."/>
            <person name="Talebi R."/>
            <person name="Steentjes M.B.F."/>
            <person name="Corcolon B."/>
            <person name="Chong P.A."/>
            <person name="Kema G.H.J."/>
            <person name="Seidl M.F."/>
        </authorList>
    </citation>
    <scope>NUCLEOTIDE SEQUENCE [LARGE SCALE GENOMIC DNA]</scope>
    <source>
        <strain evidence="2 3">P124</strain>
    </source>
</reference>
<feature type="compositionally biased region" description="Basic and acidic residues" evidence="1">
    <location>
        <begin position="91"/>
        <end position="103"/>
    </location>
</feature>
<evidence type="ECO:0000256" key="1">
    <source>
        <dbReference type="SAM" id="MobiDB-lite"/>
    </source>
</evidence>
<dbReference type="EMBL" id="JAXOVC010000001">
    <property type="protein sequence ID" value="KAK4508043.1"/>
    <property type="molecule type" value="Genomic_DNA"/>
</dbReference>
<comment type="caution">
    <text evidence="2">The sequence shown here is derived from an EMBL/GenBank/DDBJ whole genome shotgun (WGS) entry which is preliminary data.</text>
</comment>
<organism evidence="2 3">
    <name type="scientific">Zasmidium cellare</name>
    <name type="common">Wine cellar mold</name>
    <name type="synonym">Racodium cellare</name>
    <dbReference type="NCBI Taxonomy" id="395010"/>
    <lineage>
        <taxon>Eukaryota</taxon>
        <taxon>Fungi</taxon>
        <taxon>Dikarya</taxon>
        <taxon>Ascomycota</taxon>
        <taxon>Pezizomycotina</taxon>
        <taxon>Dothideomycetes</taxon>
        <taxon>Dothideomycetidae</taxon>
        <taxon>Mycosphaerellales</taxon>
        <taxon>Mycosphaerellaceae</taxon>
        <taxon>Zasmidium</taxon>
    </lineage>
</organism>
<gene>
    <name evidence="2" type="ORF">PRZ48_001780</name>
</gene>
<keyword evidence="3" id="KW-1185">Reference proteome</keyword>
<feature type="region of interest" description="Disordered" evidence="1">
    <location>
        <begin position="72"/>
        <end position="103"/>
    </location>
</feature>
<evidence type="ECO:0000313" key="3">
    <source>
        <dbReference type="Proteomes" id="UP001305779"/>
    </source>
</evidence>